<gene>
    <name evidence="2" type="ORF">DSM5745_09430</name>
</gene>
<dbReference type="PROSITE" id="PS50011">
    <property type="entry name" value="PROTEIN_KINASE_DOM"/>
    <property type="match status" value="1"/>
</dbReference>
<dbReference type="GO" id="GO:0004674">
    <property type="term" value="F:protein serine/threonine kinase activity"/>
    <property type="evidence" value="ECO:0007669"/>
    <property type="project" value="TreeGrafter"/>
</dbReference>
<keyword evidence="3" id="KW-1185">Reference proteome</keyword>
<dbReference type="RefSeq" id="XP_026599794.1">
    <property type="nucleotide sequence ID" value="XM_026751446.1"/>
</dbReference>
<name>A0A3D8QVH4_9EURO</name>
<organism evidence="2 3">
    <name type="scientific">Aspergillus mulundensis</name>
    <dbReference type="NCBI Taxonomy" id="1810919"/>
    <lineage>
        <taxon>Eukaryota</taxon>
        <taxon>Fungi</taxon>
        <taxon>Dikarya</taxon>
        <taxon>Ascomycota</taxon>
        <taxon>Pezizomycotina</taxon>
        <taxon>Eurotiomycetes</taxon>
        <taxon>Eurotiomycetidae</taxon>
        <taxon>Eurotiales</taxon>
        <taxon>Aspergillaceae</taxon>
        <taxon>Aspergillus</taxon>
        <taxon>Aspergillus subgen. Nidulantes</taxon>
    </lineage>
</organism>
<protein>
    <recommendedName>
        <fullName evidence="1">Protein kinase domain-containing protein</fullName>
    </recommendedName>
</protein>
<proteinExistence type="predicted"/>
<evidence type="ECO:0000313" key="3">
    <source>
        <dbReference type="Proteomes" id="UP000256690"/>
    </source>
</evidence>
<dbReference type="GO" id="GO:0005737">
    <property type="term" value="C:cytoplasm"/>
    <property type="evidence" value="ECO:0007669"/>
    <property type="project" value="TreeGrafter"/>
</dbReference>
<dbReference type="SUPFAM" id="SSF56112">
    <property type="entry name" value="Protein kinase-like (PK-like)"/>
    <property type="match status" value="1"/>
</dbReference>
<dbReference type="EMBL" id="PVWQ01000013">
    <property type="protein sequence ID" value="RDW65691.1"/>
    <property type="molecule type" value="Genomic_DNA"/>
</dbReference>
<comment type="caution">
    <text evidence="2">The sequence shown here is derived from an EMBL/GenBank/DDBJ whole genome shotgun (WGS) entry which is preliminary data.</text>
</comment>
<dbReference type="InterPro" id="IPR000719">
    <property type="entry name" value="Prot_kinase_dom"/>
</dbReference>
<dbReference type="PROSITE" id="PS00108">
    <property type="entry name" value="PROTEIN_KINASE_ST"/>
    <property type="match status" value="1"/>
</dbReference>
<dbReference type="OrthoDB" id="4062651at2759"/>
<reference evidence="2 3" key="1">
    <citation type="journal article" date="2018" name="IMA Fungus">
        <title>IMA Genome-F 9: Draft genome sequence of Annulohypoxylon stygium, Aspergillus mulundensis, Berkeleyomyces basicola (syn. Thielaviopsis basicola), Ceratocystis smalleyi, two Cercospora beticola strains, Coleophoma cylindrospora, Fusarium fracticaudum, Phialophora cf. hyalina, and Morchella septimelata.</title>
        <authorList>
            <person name="Wingfield B.D."/>
            <person name="Bills G.F."/>
            <person name="Dong Y."/>
            <person name="Huang W."/>
            <person name="Nel W.J."/>
            <person name="Swalarsk-Parry B.S."/>
            <person name="Vaghefi N."/>
            <person name="Wilken P.M."/>
            <person name="An Z."/>
            <person name="de Beer Z.W."/>
            <person name="De Vos L."/>
            <person name="Chen L."/>
            <person name="Duong T.A."/>
            <person name="Gao Y."/>
            <person name="Hammerbacher A."/>
            <person name="Kikkert J.R."/>
            <person name="Li Y."/>
            <person name="Li H."/>
            <person name="Li K."/>
            <person name="Li Q."/>
            <person name="Liu X."/>
            <person name="Ma X."/>
            <person name="Naidoo K."/>
            <person name="Pethybridge S.J."/>
            <person name="Sun J."/>
            <person name="Steenkamp E.T."/>
            <person name="van der Nest M.A."/>
            <person name="van Wyk S."/>
            <person name="Wingfield M.J."/>
            <person name="Xiong C."/>
            <person name="Yue Q."/>
            <person name="Zhang X."/>
        </authorList>
    </citation>
    <scope>NUCLEOTIDE SEQUENCE [LARGE SCALE GENOMIC DNA]</scope>
    <source>
        <strain evidence="2 3">DSM 5745</strain>
    </source>
</reference>
<dbReference type="AlphaFoldDB" id="A0A3D8QVH4"/>
<dbReference type="Proteomes" id="UP000256690">
    <property type="component" value="Unassembled WGS sequence"/>
</dbReference>
<feature type="domain" description="Protein kinase" evidence="1">
    <location>
        <begin position="1"/>
        <end position="320"/>
    </location>
</feature>
<sequence length="326" mass="36868">MSTASREPFTLGTILRSHSGRTYKIEEVLSYRRNPLPCVYRASAGAKSFIVKDVISGEFEYQLDLQKSLSGSSNIRTVADTIRDNGHEMFIYPFLTGDLLRLARNPSLTAAMRRNILRNALQGLAYMHERDVLHNDIKPDNILVGYEESVNDGITVTDVQVSDLDDAVIVPPGKWLRGPLCGNAMWRSPESWCRAAQNQASDVFSFAIVMIYVMENEMVFRVDDTLLASPDSWRHILSRHISYFGDLDGLQGLLVHIGENNDFFPRLLELAEGFGKQNPRQPVGSWVYLEPRLKDLVGRMTNLDPNKRVTAKEALGHEWFNDVVHT</sequence>
<dbReference type="InterPro" id="IPR053235">
    <property type="entry name" value="Ser_Thr_kinase"/>
</dbReference>
<dbReference type="Pfam" id="PF00069">
    <property type="entry name" value="Pkinase"/>
    <property type="match status" value="1"/>
</dbReference>
<dbReference type="PANTHER" id="PTHR24361">
    <property type="entry name" value="MITOGEN-ACTIVATED KINASE KINASE KINASE"/>
    <property type="match status" value="1"/>
</dbReference>
<dbReference type="GO" id="GO:0005524">
    <property type="term" value="F:ATP binding"/>
    <property type="evidence" value="ECO:0007669"/>
    <property type="project" value="InterPro"/>
</dbReference>
<dbReference type="InterPro" id="IPR011009">
    <property type="entry name" value="Kinase-like_dom_sf"/>
</dbReference>
<dbReference type="SMART" id="SM00220">
    <property type="entry name" value="S_TKc"/>
    <property type="match status" value="1"/>
</dbReference>
<accession>A0A3D8QVH4</accession>
<dbReference type="GeneID" id="38119800"/>
<evidence type="ECO:0000259" key="1">
    <source>
        <dbReference type="PROSITE" id="PS50011"/>
    </source>
</evidence>
<evidence type="ECO:0000313" key="2">
    <source>
        <dbReference type="EMBL" id="RDW65691.1"/>
    </source>
</evidence>
<dbReference type="STRING" id="1810919.A0A3D8QVH4"/>
<dbReference type="Gene3D" id="1.10.510.10">
    <property type="entry name" value="Transferase(Phosphotransferase) domain 1"/>
    <property type="match status" value="1"/>
</dbReference>
<dbReference type="InterPro" id="IPR008271">
    <property type="entry name" value="Ser/Thr_kinase_AS"/>
</dbReference>